<sequence length="308" mass="36079">MYKNEGKTIPVKDLKPNENFEKYKRDLLIKVKSQRRKIRDHDQLRRSKMNLVISSRVKKFNHIAQEQQIIAQKVQKVALINKKKFKKPLARKNHSSRDNSLIAKPSLMVNLVKQRRNSVFGLIPEKIPLQKPSSDLKKTKSSLLIQRQRNGFAKNANFDIEVVKKDILGEIKEKFSKKHSLIEEVTPLDKNLKRTIQYRSNSTGCRGDDRANRFADSCLSDNEEIRISKNLKYSSKKGFFRISSMSKTPVNNQPNVKKSNMFLKPKIETYKSHRRKISDTNKSQYEMTETEISNMSKEEFLRWVKQIV</sequence>
<gene>
    <name evidence="1" type="ORF">ECRASSUSDP1_LOCUS12757</name>
</gene>
<evidence type="ECO:0000313" key="1">
    <source>
        <dbReference type="EMBL" id="CAI2371434.1"/>
    </source>
</evidence>
<comment type="caution">
    <text evidence="1">The sequence shown here is derived from an EMBL/GenBank/DDBJ whole genome shotgun (WGS) entry which is preliminary data.</text>
</comment>
<evidence type="ECO:0000313" key="2">
    <source>
        <dbReference type="Proteomes" id="UP001295684"/>
    </source>
</evidence>
<protein>
    <submittedName>
        <fullName evidence="1">Uncharacterized protein</fullName>
    </submittedName>
</protein>
<keyword evidence="2" id="KW-1185">Reference proteome</keyword>
<dbReference type="AlphaFoldDB" id="A0AAD1UTF4"/>
<proteinExistence type="predicted"/>
<dbReference type="Proteomes" id="UP001295684">
    <property type="component" value="Unassembled WGS sequence"/>
</dbReference>
<organism evidence="1 2">
    <name type="scientific">Euplotes crassus</name>
    <dbReference type="NCBI Taxonomy" id="5936"/>
    <lineage>
        <taxon>Eukaryota</taxon>
        <taxon>Sar</taxon>
        <taxon>Alveolata</taxon>
        <taxon>Ciliophora</taxon>
        <taxon>Intramacronucleata</taxon>
        <taxon>Spirotrichea</taxon>
        <taxon>Hypotrichia</taxon>
        <taxon>Euplotida</taxon>
        <taxon>Euplotidae</taxon>
        <taxon>Moneuplotes</taxon>
    </lineage>
</organism>
<name>A0AAD1UTF4_EUPCR</name>
<reference evidence="1" key="1">
    <citation type="submission" date="2023-07" db="EMBL/GenBank/DDBJ databases">
        <authorList>
            <consortium name="AG Swart"/>
            <person name="Singh M."/>
            <person name="Singh A."/>
            <person name="Seah K."/>
            <person name="Emmerich C."/>
        </authorList>
    </citation>
    <scope>NUCLEOTIDE SEQUENCE</scope>
    <source>
        <strain evidence="1">DP1</strain>
    </source>
</reference>
<dbReference type="EMBL" id="CAMPGE010012674">
    <property type="protein sequence ID" value="CAI2371434.1"/>
    <property type="molecule type" value="Genomic_DNA"/>
</dbReference>
<accession>A0AAD1UTF4</accession>